<evidence type="ECO:0000256" key="2">
    <source>
        <dbReference type="ARBA" id="ARBA00022553"/>
    </source>
</evidence>
<keyword evidence="4 10" id="KW-0812">Transmembrane</keyword>
<dbReference type="Pfam" id="PF00069">
    <property type="entry name" value="Pkinase"/>
    <property type="match status" value="1"/>
</dbReference>
<dbReference type="Gene3D" id="3.30.200.20">
    <property type="entry name" value="Phosphorylase Kinase, domain 1"/>
    <property type="match status" value="1"/>
</dbReference>
<evidence type="ECO:0000256" key="4">
    <source>
        <dbReference type="ARBA" id="ARBA00022692"/>
    </source>
</evidence>
<dbReference type="GO" id="GO:0004672">
    <property type="term" value="F:protein kinase activity"/>
    <property type="evidence" value="ECO:0007669"/>
    <property type="project" value="InterPro"/>
</dbReference>
<evidence type="ECO:0000256" key="5">
    <source>
        <dbReference type="ARBA" id="ARBA00022729"/>
    </source>
</evidence>
<dbReference type="Pfam" id="PF00560">
    <property type="entry name" value="LRR_1"/>
    <property type="match status" value="4"/>
</dbReference>
<dbReference type="PANTHER" id="PTHR48007">
    <property type="entry name" value="LEUCINE-RICH REPEAT RECEPTOR-LIKE PROTEIN KINASE PXC1"/>
    <property type="match status" value="1"/>
</dbReference>
<sequence length="720" mass="76890">MQTAPRRSSGNTIHTEPIHLSQETMKTKKMSVLAFCLLLLLFLSSPVARALDLDGVLLLSFKYAILGDSMSVLGTWNYDDATPCSWNGVTCAPIGDPGSPGVLRRVTSLALPSSKLLGSIPPELGLIEHLAYLDLSNNLFNGSLPDTVFNSSSLRLLNLSRNALVGHVPGGLLASVEVLDLSSNLLNGSLPSDLDGSALSQLNLSHNSISGAIPAGFGSRFPNNATIDLSFNNLTGSVPESLALLNQKTVELAGNSGLCGKPLEILCSPHNSSSMTPPAIAVIPKPADSVSGVQVSSPGGISSSSGSSSRLKPGKIAGIVLADLTGIGILSLAILYVYQLRKRKSLVASDSKLFKLNRRSVSESKQPSVSAWPCIPKKTGDTGTSDDATSTSESDSEEDRGRDREDGNLNDLAKGASTVQNQKGGLLVTIDKGETKLELETLLRASAYVLGGRGSGGSIVYKAVLENGAAYAVRRIGEAGVGRLRDFETRVKAVAKLRHRNLVGVRGFYWGDDGEKLVIYDYIPNGSLDSIGYRKGAWSPFHMTLETRLKIATGVARGLAYTHEKKQLHGNVKPSNILLGLDMEPVISDLGLDRLTTAASRNRKLTVNLQGYRAPESLTEAAKPTPNWDVYSYGIVVLELFTGRVFTDLEVSQWSATMGWPAPEDRDRFLRAVDPALRADAAGREDAIVAILKLGFNCASLVPHRRPSMKEAVQVLEKIL</sequence>
<evidence type="ECO:0000256" key="1">
    <source>
        <dbReference type="ARBA" id="ARBA00004167"/>
    </source>
</evidence>
<dbReference type="PANTHER" id="PTHR48007:SF47">
    <property type="entry name" value="PROTEIN KINASE DOMAIN-CONTAINING PROTEIN"/>
    <property type="match status" value="1"/>
</dbReference>
<evidence type="ECO:0000256" key="10">
    <source>
        <dbReference type="SAM" id="Phobius"/>
    </source>
</evidence>
<evidence type="ECO:0000313" key="13">
    <source>
        <dbReference type="Proteomes" id="UP001346149"/>
    </source>
</evidence>
<dbReference type="InterPro" id="IPR013210">
    <property type="entry name" value="LRR_N_plant-typ"/>
</dbReference>
<feature type="region of interest" description="Disordered" evidence="9">
    <location>
        <begin position="291"/>
        <end position="311"/>
    </location>
</feature>
<evidence type="ECO:0000256" key="9">
    <source>
        <dbReference type="SAM" id="MobiDB-lite"/>
    </source>
</evidence>
<dbReference type="AlphaFoldDB" id="A0AAN7MUC1"/>
<protein>
    <recommendedName>
        <fullName evidence="11">Protein kinase domain-containing protein</fullName>
    </recommendedName>
</protein>
<dbReference type="Proteomes" id="UP001346149">
    <property type="component" value="Unassembled WGS sequence"/>
</dbReference>
<reference evidence="12 13" key="1">
    <citation type="journal article" date="2023" name="Hortic Res">
        <title>Pangenome of water caltrop reveals structural variations and asymmetric subgenome divergence after allopolyploidization.</title>
        <authorList>
            <person name="Zhang X."/>
            <person name="Chen Y."/>
            <person name="Wang L."/>
            <person name="Yuan Y."/>
            <person name="Fang M."/>
            <person name="Shi L."/>
            <person name="Lu R."/>
            <person name="Comes H.P."/>
            <person name="Ma Y."/>
            <person name="Chen Y."/>
            <person name="Huang G."/>
            <person name="Zhou Y."/>
            <person name="Zheng Z."/>
            <person name="Qiu Y."/>
        </authorList>
    </citation>
    <scope>NUCLEOTIDE SEQUENCE [LARGE SCALE GENOMIC DNA]</scope>
    <source>
        <strain evidence="12">F231</strain>
    </source>
</reference>
<name>A0AAN7MUC1_TRANT</name>
<accession>A0AAN7MUC1</accession>
<dbReference type="EMBL" id="JAXQNO010000003">
    <property type="protein sequence ID" value="KAK4801066.1"/>
    <property type="molecule type" value="Genomic_DNA"/>
</dbReference>
<dbReference type="GO" id="GO:0016020">
    <property type="term" value="C:membrane"/>
    <property type="evidence" value="ECO:0007669"/>
    <property type="project" value="UniProtKB-SubCell"/>
</dbReference>
<feature type="domain" description="Protein kinase" evidence="11">
    <location>
        <begin position="445"/>
        <end position="720"/>
    </location>
</feature>
<evidence type="ECO:0000313" key="12">
    <source>
        <dbReference type="EMBL" id="KAK4801066.1"/>
    </source>
</evidence>
<dbReference type="InterPro" id="IPR011009">
    <property type="entry name" value="Kinase-like_dom_sf"/>
</dbReference>
<dbReference type="PROSITE" id="PS50011">
    <property type="entry name" value="PROTEIN_KINASE_DOM"/>
    <property type="match status" value="1"/>
</dbReference>
<keyword evidence="5" id="KW-0732">Signal</keyword>
<dbReference type="SUPFAM" id="SSF56112">
    <property type="entry name" value="Protein kinase-like (PK-like)"/>
    <property type="match status" value="1"/>
</dbReference>
<feature type="compositionally biased region" description="Low complexity" evidence="9">
    <location>
        <begin position="381"/>
        <end position="393"/>
    </location>
</feature>
<feature type="transmembrane region" description="Helical" evidence="10">
    <location>
        <begin position="316"/>
        <end position="338"/>
    </location>
</feature>
<keyword evidence="6" id="KW-0677">Repeat</keyword>
<evidence type="ECO:0000256" key="7">
    <source>
        <dbReference type="ARBA" id="ARBA00022989"/>
    </source>
</evidence>
<dbReference type="Pfam" id="PF08263">
    <property type="entry name" value="LRRNT_2"/>
    <property type="match status" value="1"/>
</dbReference>
<keyword evidence="2" id="KW-0597">Phosphoprotein</keyword>
<organism evidence="12 13">
    <name type="scientific">Trapa natans</name>
    <name type="common">Water chestnut</name>
    <dbReference type="NCBI Taxonomy" id="22666"/>
    <lineage>
        <taxon>Eukaryota</taxon>
        <taxon>Viridiplantae</taxon>
        <taxon>Streptophyta</taxon>
        <taxon>Embryophyta</taxon>
        <taxon>Tracheophyta</taxon>
        <taxon>Spermatophyta</taxon>
        <taxon>Magnoliopsida</taxon>
        <taxon>eudicotyledons</taxon>
        <taxon>Gunneridae</taxon>
        <taxon>Pentapetalae</taxon>
        <taxon>rosids</taxon>
        <taxon>malvids</taxon>
        <taxon>Myrtales</taxon>
        <taxon>Lythraceae</taxon>
        <taxon>Trapa</taxon>
    </lineage>
</organism>
<keyword evidence="7 10" id="KW-1133">Transmembrane helix</keyword>
<evidence type="ECO:0000259" key="11">
    <source>
        <dbReference type="PROSITE" id="PS50011"/>
    </source>
</evidence>
<dbReference type="InterPro" id="IPR001611">
    <property type="entry name" value="Leu-rich_rpt"/>
</dbReference>
<evidence type="ECO:0000256" key="3">
    <source>
        <dbReference type="ARBA" id="ARBA00022614"/>
    </source>
</evidence>
<dbReference type="GO" id="GO:0005524">
    <property type="term" value="F:ATP binding"/>
    <property type="evidence" value="ECO:0007669"/>
    <property type="project" value="InterPro"/>
</dbReference>
<proteinExistence type="predicted"/>
<dbReference type="Gene3D" id="1.10.510.10">
    <property type="entry name" value="Transferase(Phosphotransferase) domain 1"/>
    <property type="match status" value="1"/>
</dbReference>
<feature type="region of interest" description="Disordered" evidence="9">
    <location>
        <begin position="367"/>
        <end position="415"/>
    </location>
</feature>
<keyword evidence="13" id="KW-1185">Reference proteome</keyword>
<dbReference type="Gene3D" id="3.80.10.10">
    <property type="entry name" value="Ribonuclease Inhibitor"/>
    <property type="match status" value="2"/>
</dbReference>
<feature type="compositionally biased region" description="Low complexity" evidence="9">
    <location>
        <begin position="291"/>
        <end position="309"/>
    </location>
</feature>
<gene>
    <name evidence="12" type="ORF">SAY86_021553</name>
</gene>
<dbReference type="SUPFAM" id="SSF52058">
    <property type="entry name" value="L domain-like"/>
    <property type="match status" value="1"/>
</dbReference>
<dbReference type="InterPro" id="IPR032675">
    <property type="entry name" value="LRR_dom_sf"/>
</dbReference>
<keyword evidence="8 10" id="KW-0472">Membrane</keyword>
<dbReference type="FunFam" id="3.80.10.10:FF:000722">
    <property type="entry name" value="Leucine-rich repeat receptor-like protein kinase"/>
    <property type="match status" value="1"/>
</dbReference>
<comment type="subcellular location">
    <subcellularLocation>
        <location evidence="1">Membrane</location>
        <topology evidence="1">Single-pass membrane protein</topology>
    </subcellularLocation>
</comment>
<dbReference type="InterPro" id="IPR046959">
    <property type="entry name" value="PRK1-6/SRF4-like"/>
</dbReference>
<evidence type="ECO:0000256" key="8">
    <source>
        <dbReference type="ARBA" id="ARBA00023136"/>
    </source>
</evidence>
<evidence type="ECO:0000256" key="6">
    <source>
        <dbReference type="ARBA" id="ARBA00022737"/>
    </source>
</evidence>
<comment type="caution">
    <text evidence="12">The sequence shown here is derived from an EMBL/GenBank/DDBJ whole genome shotgun (WGS) entry which is preliminary data.</text>
</comment>
<keyword evidence="3" id="KW-0433">Leucine-rich repeat</keyword>
<dbReference type="InterPro" id="IPR000719">
    <property type="entry name" value="Prot_kinase_dom"/>
</dbReference>